<evidence type="ECO:0000313" key="3">
    <source>
        <dbReference type="Proteomes" id="UP001153712"/>
    </source>
</evidence>
<dbReference type="Gene3D" id="1.10.555.10">
    <property type="entry name" value="Rho GTPase activation protein"/>
    <property type="match status" value="1"/>
</dbReference>
<reference evidence="2" key="1">
    <citation type="submission" date="2022-01" db="EMBL/GenBank/DDBJ databases">
        <authorList>
            <person name="King R."/>
        </authorList>
    </citation>
    <scope>NUCLEOTIDE SEQUENCE</scope>
</reference>
<dbReference type="SUPFAM" id="SSF48350">
    <property type="entry name" value="GTPase activation domain, GAP"/>
    <property type="match status" value="1"/>
</dbReference>
<evidence type="ECO:0000313" key="2">
    <source>
        <dbReference type="EMBL" id="CAG9857196.1"/>
    </source>
</evidence>
<dbReference type="OrthoDB" id="8123889at2759"/>
<evidence type="ECO:0000256" key="1">
    <source>
        <dbReference type="SAM" id="MobiDB-lite"/>
    </source>
</evidence>
<gene>
    <name evidence="2" type="ORF">PHYEVI_LOCUS3602</name>
</gene>
<name>A0A9N9TND2_PHYSR</name>
<keyword evidence="3" id="KW-1185">Reference proteome</keyword>
<dbReference type="InterPro" id="IPR008936">
    <property type="entry name" value="Rho_GTPase_activation_prot"/>
</dbReference>
<dbReference type="AlphaFoldDB" id="A0A9N9TND2"/>
<dbReference type="EMBL" id="OU900106">
    <property type="protein sequence ID" value="CAG9857196.1"/>
    <property type="molecule type" value="Genomic_DNA"/>
</dbReference>
<feature type="region of interest" description="Disordered" evidence="1">
    <location>
        <begin position="399"/>
        <end position="422"/>
    </location>
</feature>
<proteinExistence type="predicted"/>
<organism evidence="2 3">
    <name type="scientific">Phyllotreta striolata</name>
    <name type="common">Striped flea beetle</name>
    <name type="synonym">Crioceris striolata</name>
    <dbReference type="NCBI Taxonomy" id="444603"/>
    <lineage>
        <taxon>Eukaryota</taxon>
        <taxon>Metazoa</taxon>
        <taxon>Ecdysozoa</taxon>
        <taxon>Arthropoda</taxon>
        <taxon>Hexapoda</taxon>
        <taxon>Insecta</taxon>
        <taxon>Pterygota</taxon>
        <taxon>Neoptera</taxon>
        <taxon>Endopterygota</taxon>
        <taxon>Coleoptera</taxon>
        <taxon>Polyphaga</taxon>
        <taxon>Cucujiformia</taxon>
        <taxon>Chrysomeloidea</taxon>
        <taxon>Chrysomelidae</taxon>
        <taxon>Galerucinae</taxon>
        <taxon>Alticini</taxon>
        <taxon>Phyllotreta</taxon>
    </lineage>
</organism>
<sequence>MENANKVQLNYSKISKRFDFGVPLEDIFDDRDLHPRLKLVFQNTFELYKNSGLNVDVILNQNLSLEDCLRLKQSIILDRHPVVCTYQPVGAYFWIIRHFLGLLPLPLLPPCTSTRKYSWRNLSSKCRNVLKSKPRYKEDCNSLNYLISSSLNSLPNEHIMLLNAVVIFLRKILKVNLSKTIFRTLISYYCDAVFIRPFKPGNDRATEDFIPLFVYLVNKWYKIVKHLKTTQLPLFATGYTYAEINPPVSQYLEPIRAPYVVVNRYVRDSECQTDYWKTRQSISTTTPNDILFDEVNSQQDVLRIYPAKSQKLSSFIGTLDSITEDGEPAGFDYSYERLYDFDSTIDDPHLKWDDVVAEIRNTVERIESYNYESDRYSSILEFDSTSSSFRSGTDYISFTDSSSGKGRETAPPPPVKRKSSGNLDTSMYLSFCTKSDEELYALDDSDAEDTVSNFSLKKLIFNFKFLKSLSPKLKRSKGIFRSSTNSNVKYKRFRF</sequence>
<dbReference type="Proteomes" id="UP001153712">
    <property type="component" value="Chromosome 13"/>
</dbReference>
<accession>A0A9N9TND2</accession>
<protein>
    <submittedName>
        <fullName evidence="2">Uncharacterized protein</fullName>
    </submittedName>
</protein>